<comment type="caution">
    <text evidence="1">The sequence shown here is derived from an EMBL/GenBank/DDBJ whole genome shotgun (WGS) entry which is preliminary data.</text>
</comment>
<reference evidence="1" key="1">
    <citation type="journal article" date="2019" name="bioRxiv">
        <title>The Genome of the Zebra Mussel, Dreissena polymorpha: A Resource for Invasive Species Research.</title>
        <authorList>
            <person name="McCartney M.A."/>
            <person name="Auch B."/>
            <person name="Kono T."/>
            <person name="Mallez S."/>
            <person name="Zhang Y."/>
            <person name="Obille A."/>
            <person name="Becker A."/>
            <person name="Abrahante J.E."/>
            <person name="Garbe J."/>
            <person name="Badalamenti J.P."/>
            <person name="Herman A."/>
            <person name="Mangelson H."/>
            <person name="Liachko I."/>
            <person name="Sullivan S."/>
            <person name="Sone E.D."/>
            <person name="Koren S."/>
            <person name="Silverstein K.A.T."/>
            <person name="Beckman K.B."/>
            <person name="Gohl D.M."/>
        </authorList>
    </citation>
    <scope>NUCLEOTIDE SEQUENCE</scope>
    <source>
        <strain evidence="1">Duluth1</strain>
        <tissue evidence="1">Whole animal</tissue>
    </source>
</reference>
<reference evidence="1" key="2">
    <citation type="submission" date="2020-11" db="EMBL/GenBank/DDBJ databases">
        <authorList>
            <person name="McCartney M.A."/>
            <person name="Auch B."/>
            <person name="Kono T."/>
            <person name="Mallez S."/>
            <person name="Becker A."/>
            <person name="Gohl D.M."/>
            <person name="Silverstein K.A.T."/>
            <person name="Koren S."/>
            <person name="Bechman K.B."/>
            <person name="Herman A."/>
            <person name="Abrahante J.E."/>
            <person name="Garbe J."/>
        </authorList>
    </citation>
    <scope>NUCLEOTIDE SEQUENCE</scope>
    <source>
        <strain evidence="1">Duluth1</strain>
        <tissue evidence="1">Whole animal</tissue>
    </source>
</reference>
<dbReference type="Proteomes" id="UP000828390">
    <property type="component" value="Unassembled WGS sequence"/>
</dbReference>
<accession>A0A9D4R480</accession>
<dbReference type="AlphaFoldDB" id="A0A9D4R480"/>
<sequence>MKSLNDDLQSWTTFRLGRPSELEPSSELDHLQSWTTFRVGRPSQLDDLQTWTTFRVGKHADEVARANALNICRLLNFTAVIHTGSHG</sequence>
<evidence type="ECO:0000313" key="1">
    <source>
        <dbReference type="EMBL" id="KAH3853618.1"/>
    </source>
</evidence>
<proteinExistence type="predicted"/>
<organism evidence="1 2">
    <name type="scientific">Dreissena polymorpha</name>
    <name type="common">Zebra mussel</name>
    <name type="synonym">Mytilus polymorpha</name>
    <dbReference type="NCBI Taxonomy" id="45954"/>
    <lineage>
        <taxon>Eukaryota</taxon>
        <taxon>Metazoa</taxon>
        <taxon>Spiralia</taxon>
        <taxon>Lophotrochozoa</taxon>
        <taxon>Mollusca</taxon>
        <taxon>Bivalvia</taxon>
        <taxon>Autobranchia</taxon>
        <taxon>Heteroconchia</taxon>
        <taxon>Euheterodonta</taxon>
        <taxon>Imparidentia</taxon>
        <taxon>Neoheterodontei</taxon>
        <taxon>Myida</taxon>
        <taxon>Dreissenoidea</taxon>
        <taxon>Dreissenidae</taxon>
        <taxon>Dreissena</taxon>
    </lineage>
</organism>
<protein>
    <submittedName>
        <fullName evidence="1">Uncharacterized protein</fullName>
    </submittedName>
</protein>
<gene>
    <name evidence="1" type="ORF">DPMN_096149</name>
</gene>
<name>A0A9D4R480_DREPO</name>
<evidence type="ECO:0000313" key="2">
    <source>
        <dbReference type="Proteomes" id="UP000828390"/>
    </source>
</evidence>
<keyword evidence="2" id="KW-1185">Reference proteome</keyword>
<dbReference type="EMBL" id="JAIWYP010000003">
    <property type="protein sequence ID" value="KAH3853618.1"/>
    <property type="molecule type" value="Genomic_DNA"/>
</dbReference>